<evidence type="ECO:0000313" key="8">
    <source>
        <dbReference type="Proteomes" id="UP000029868"/>
    </source>
</evidence>
<dbReference type="InterPro" id="IPR036573">
    <property type="entry name" value="CBM_sf_5/12"/>
</dbReference>
<dbReference type="Pfam" id="PF02839">
    <property type="entry name" value="CBM_5_12"/>
    <property type="match status" value="2"/>
</dbReference>
<keyword evidence="4" id="KW-0378">Hydrolase</keyword>
<dbReference type="SUPFAM" id="SSF51055">
    <property type="entry name" value="Carbohydrate binding domain"/>
    <property type="match status" value="2"/>
</dbReference>
<dbReference type="Gene3D" id="3.30.70.2150">
    <property type="match status" value="1"/>
</dbReference>
<feature type="signal peptide" evidence="5">
    <location>
        <begin position="1"/>
        <end position="30"/>
    </location>
</feature>
<dbReference type="InterPro" id="IPR004302">
    <property type="entry name" value="Cellulose/chitin-bd_N"/>
</dbReference>
<dbReference type="Pfam" id="PF18416">
    <property type="entry name" value="GbpA_2"/>
    <property type="match status" value="1"/>
</dbReference>
<dbReference type="PATRIC" id="fig|28229.3.peg.263"/>
<organism evidence="7 8">
    <name type="scientific">Colwellia psychrerythraea</name>
    <name type="common">Vibrio psychroerythus</name>
    <dbReference type="NCBI Taxonomy" id="28229"/>
    <lineage>
        <taxon>Bacteria</taxon>
        <taxon>Pseudomonadati</taxon>
        <taxon>Pseudomonadota</taxon>
        <taxon>Gammaproteobacteria</taxon>
        <taxon>Alteromonadales</taxon>
        <taxon>Colwelliaceae</taxon>
        <taxon>Colwellia</taxon>
    </lineage>
</organism>
<dbReference type="InterPro" id="IPR051024">
    <property type="entry name" value="GlcNAc_Chitin_IntDeg"/>
</dbReference>
<evidence type="ECO:0000313" key="7">
    <source>
        <dbReference type="EMBL" id="KGJ97518.1"/>
    </source>
</evidence>
<dbReference type="OrthoDB" id="3675244at2"/>
<dbReference type="GO" id="GO:0005576">
    <property type="term" value="C:extracellular region"/>
    <property type="evidence" value="ECO:0007669"/>
    <property type="project" value="InterPro"/>
</dbReference>
<reference evidence="7 8" key="1">
    <citation type="submission" date="2014-08" db="EMBL/GenBank/DDBJ databases">
        <title>Genomic and Phenotypic Diversity of Colwellia psychrerythraea strains from Disparate Marine Basins.</title>
        <authorList>
            <person name="Techtmann S.M."/>
            <person name="Stelling S.C."/>
            <person name="Utturkar S.M."/>
            <person name="Alshibli N."/>
            <person name="Harris A."/>
            <person name="Brown S.D."/>
            <person name="Hazen T.C."/>
        </authorList>
    </citation>
    <scope>NUCLEOTIDE SEQUENCE [LARGE SCALE GENOMIC DNA]</scope>
    <source>
        <strain evidence="7 8">GAB14E</strain>
    </source>
</reference>
<dbReference type="Gene3D" id="2.70.50.50">
    <property type="entry name" value="chitin-binding protein cbp21"/>
    <property type="match status" value="1"/>
</dbReference>
<evidence type="ECO:0000256" key="4">
    <source>
        <dbReference type="ARBA" id="ARBA00022801"/>
    </source>
</evidence>
<gene>
    <name evidence="7" type="ORF">GAB14E_1107</name>
</gene>
<feature type="domain" description="Chitin-binding type-3" evidence="6">
    <location>
        <begin position="488"/>
        <end position="530"/>
    </location>
</feature>
<dbReference type="RefSeq" id="WP_033080386.1">
    <property type="nucleotide sequence ID" value="NZ_JQEC01000002.1"/>
</dbReference>
<sequence>MSKNHLKVTSIAMGLALTSVLSTISTQVSAHGYMFSPMARQAICELQQGYWWPEDGSNIPNAACRAAYLSSGHFQFVQLHEFAINTRDFTNLVAVKANIPDGTLCAGGDDKKKGMNLPSPHWQRSEVVPNTNGDINIKFLATTPHNPSFWQFYLSNASYDGDTMPLTWSDITLVQSHANIDFIKDADDRRFYQMEVNIPADRVGDAILYSRWQRDDVAGEGFYNCSDISIVRDNVQPDTWFDAGFFLKQGQTANVGETVSLRLFDATGQELINQQLAITELNQATWPSDFAQSLNLGYSHLLNIGVENSQGDITFDSTNLLSNVTYVADKEYTFVLSVQAVPVNTAPIVHDIDNIVITESATESIHVHAFDDEQTNLSFTWQIPNEISYTGDDANITITAPMVEADTDFNLSVAVSDGMLTTSKSFTVTVKNSVVDPTVPLWNSTTAYSANDKVSYENKVYSAKWWNKNQAPDNSNAWQLESPNDGGTAIWHAQNEYSQGAVVSYQQVNYQAKWWTKGEQPDVSNVWQKL</sequence>
<dbReference type="InterPro" id="IPR003610">
    <property type="entry name" value="CBM5/12"/>
</dbReference>
<dbReference type="GO" id="GO:0008061">
    <property type="term" value="F:chitin binding"/>
    <property type="evidence" value="ECO:0007669"/>
    <property type="project" value="UniProtKB-KW"/>
</dbReference>
<feature type="chain" id="PRO_5001949654" evidence="5">
    <location>
        <begin position="31"/>
        <end position="530"/>
    </location>
</feature>
<evidence type="ECO:0000259" key="6">
    <source>
        <dbReference type="SMART" id="SM00495"/>
    </source>
</evidence>
<evidence type="ECO:0000256" key="2">
    <source>
        <dbReference type="ARBA" id="ARBA00022669"/>
    </source>
</evidence>
<dbReference type="Pfam" id="PF03067">
    <property type="entry name" value="LPMO_10"/>
    <property type="match status" value="1"/>
</dbReference>
<protein>
    <submittedName>
        <fullName evidence="7">Chitin-binding domain 3 protein</fullName>
    </submittedName>
</protein>
<dbReference type="SMART" id="SM00495">
    <property type="entry name" value="ChtBD3"/>
    <property type="match status" value="2"/>
</dbReference>
<dbReference type="GO" id="GO:0005975">
    <property type="term" value="P:carbohydrate metabolic process"/>
    <property type="evidence" value="ECO:0007669"/>
    <property type="project" value="InterPro"/>
</dbReference>
<dbReference type="InterPro" id="IPR014756">
    <property type="entry name" value="Ig_E-set"/>
</dbReference>
<keyword evidence="1" id="KW-0964">Secreted</keyword>
<dbReference type="Gene3D" id="2.10.10.20">
    <property type="entry name" value="Carbohydrate-binding module superfamily 5/12"/>
    <property type="match status" value="2"/>
</dbReference>
<keyword evidence="3 5" id="KW-0732">Signal</keyword>
<dbReference type="GO" id="GO:0030246">
    <property type="term" value="F:carbohydrate binding"/>
    <property type="evidence" value="ECO:0007669"/>
    <property type="project" value="InterPro"/>
</dbReference>
<accession>A0A099L6K9</accession>
<evidence type="ECO:0000256" key="5">
    <source>
        <dbReference type="SAM" id="SignalP"/>
    </source>
</evidence>
<comment type="caution">
    <text evidence="7">The sequence shown here is derived from an EMBL/GenBank/DDBJ whole genome shotgun (WGS) entry which is preliminary data.</text>
</comment>
<keyword evidence="2" id="KW-0147">Chitin-binding</keyword>
<dbReference type="Proteomes" id="UP000029868">
    <property type="component" value="Unassembled WGS sequence"/>
</dbReference>
<dbReference type="PANTHER" id="PTHR34823:SF1">
    <property type="entry name" value="CHITIN-BINDING TYPE-4 DOMAIN-CONTAINING PROTEIN"/>
    <property type="match status" value="1"/>
</dbReference>
<dbReference type="EMBL" id="JQEC01000002">
    <property type="protein sequence ID" value="KGJ97518.1"/>
    <property type="molecule type" value="Genomic_DNA"/>
</dbReference>
<feature type="domain" description="Chitin-binding type-3" evidence="6">
    <location>
        <begin position="439"/>
        <end position="481"/>
    </location>
</feature>
<evidence type="ECO:0000256" key="3">
    <source>
        <dbReference type="ARBA" id="ARBA00022729"/>
    </source>
</evidence>
<dbReference type="AlphaFoldDB" id="A0A099L6K9"/>
<dbReference type="CDD" id="cd12215">
    <property type="entry name" value="ChiC_BD"/>
    <property type="match status" value="2"/>
</dbReference>
<name>A0A099L6K9_COLPS</name>
<evidence type="ECO:0000256" key="1">
    <source>
        <dbReference type="ARBA" id="ARBA00022525"/>
    </source>
</evidence>
<dbReference type="InterPro" id="IPR041029">
    <property type="entry name" value="GbpA_2"/>
</dbReference>
<dbReference type="GO" id="GO:0004553">
    <property type="term" value="F:hydrolase activity, hydrolyzing O-glycosyl compounds"/>
    <property type="evidence" value="ECO:0007669"/>
    <property type="project" value="InterPro"/>
</dbReference>
<proteinExistence type="predicted"/>
<dbReference type="PANTHER" id="PTHR34823">
    <property type="entry name" value="GLCNAC-BINDING PROTEIN A"/>
    <property type="match status" value="1"/>
</dbReference>
<dbReference type="SUPFAM" id="SSF81296">
    <property type="entry name" value="E set domains"/>
    <property type="match status" value="1"/>
</dbReference>